<reference evidence="1" key="1">
    <citation type="submission" date="2020-05" db="EMBL/GenBank/DDBJ databases">
        <title>WGS assembly of Panicum virgatum.</title>
        <authorList>
            <person name="Lovell J.T."/>
            <person name="Jenkins J."/>
            <person name="Shu S."/>
            <person name="Juenger T.E."/>
            <person name="Schmutz J."/>
        </authorList>
    </citation>
    <scope>NUCLEOTIDE SEQUENCE</scope>
    <source>
        <strain evidence="1">AP13</strain>
    </source>
</reference>
<accession>A0A8T0Q710</accession>
<keyword evidence="2" id="KW-1185">Reference proteome</keyword>
<evidence type="ECO:0000313" key="2">
    <source>
        <dbReference type="Proteomes" id="UP000823388"/>
    </source>
</evidence>
<evidence type="ECO:0000313" key="1">
    <source>
        <dbReference type="EMBL" id="KAG2569763.1"/>
    </source>
</evidence>
<dbReference type="AlphaFoldDB" id="A0A8T0Q710"/>
<gene>
    <name evidence="1" type="ORF">PVAP13_7NG439101</name>
</gene>
<name>A0A8T0Q710_PANVG</name>
<dbReference type="EMBL" id="CM029050">
    <property type="protein sequence ID" value="KAG2569763.1"/>
    <property type="molecule type" value="Genomic_DNA"/>
</dbReference>
<comment type="caution">
    <text evidence="1">The sequence shown here is derived from an EMBL/GenBank/DDBJ whole genome shotgun (WGS) entry which is preliminary data.</text>
</comment>
<organism evidence="1 2">
    <name type="scientific">Panicum virgatum</name>
    <name type="common">Blackwell switchgrass</name>
    <dbReference type="NCBI Taxonomy" id="38727"/>
    <lineage>
        <taxon>Eukaryota</taxon>
        <taxon>Viridiplantae</taxon>
        <taxon>Streptophyta</taxon>
        <taxon>Embryophyta</taxon>
        <taxon>Tracheophyta</taxon>
        <taxon>Spermatophyta</taxon>
        <taxon>Magnoliopsida</taxon>
        <taxon>Liliopsida</taxon>
        <taxon>Poales</taxon>
        <taxon>Poaceae</taxon>
        <taxon>PACMAD clade</taxon>
        <taxon>Panicoideae</taxon>
        <taxon>Panicodae</taxon>
        <taxon>Paniceae</taxon>
        <taxon>Panicinae</taxon>
        <taxon>Panicum</taxon>
        <taxon>Panicum sect. Hiantes</taxon>
    </lineage>
</organism>
<dbReference type="Proteomes" id="UP000823388">
    <property type="component" value="Chromosome 7N"/>
</dbReference>
<protein>
    <submittedName>
        <fullName evidence="1">Uncharacterized protein</fullName>
    </submittedName>
</protein>
<sequence>MEHTNMSHSIIQICLELMHLPLKKTNHYITLHYLSTMLQNLKLKLCNSVISPSNSLLKPLNLSISQTKTSLESMGQVYHLLHVLLLKNLIGGLSIHIPGHSLNSLLHYISN</sequence>
<proteinExistence type="predicted"/>